<sequence>MDFHHLRWLGSHVQCNPSNSCTNDRQIIQPFFFPQMNPKLSSTRHGT</sequence>
<proteinExistence type="predicted"/>
<comment type="caution">
    <text evidence="1">The sequence shown here is derived from an EMBL/GenBank/DDBJ whole genome shotgun (WGS) entry which is preliminary data.</text>
</comment>
<dbReference type="Proteomes" id="UP000054843">
    <property type="component" value="Unassembled WGS sequence"/>
</dbReference>
<reference evidence="1 2" key="1">
    <citation type="submission" date="2015-01" db="EMBL/GenBank/DDBJ databases">
        <title>Evolution of Trichinella species and genotypes.</title>
        <authorList>
            <person name="Korhonen P.K."/>
            <person name="Edoardo P."/>
            <person name="Giuseppe L.R."/>
            <person name="Gasser R.B."/>
        </authorList>
    </citation>
    <scope>NUCLEOTIDE SEQUENCE [LARGE SCALE GENOMIC DNA]</scope>
    <source>
        <strain evidence="1">ISS1980</strain>
    </source>
</reference>
<name>A0A0V1LY90_9BILA</name>
<dbReference type="AlphaFoldDB" id="A0A0V1LY90"/>
<keyword evidence="2" id="KW-1185">Reference proteome</keyword>
<evidence type="ECO:0000313" key="2">
    <source>
        <dbReference type="Proteomes" id="UP000054843"/>
    </source>
</evidence>
<gene>
    <name evidence="1" type="ORF">T10_6025</name>
</gene>
<dbReference type="EMBL" id="JYDO01001033">
    <property type="protein sequence ID" value="KRZ64499.1"/>
    <property type="molecule type" value="Genomic_DNA"/>
</dbReference>
<organism evidence="1 2">
    <name type="scientific">Trichinella papuae</name>
    <dbReference type="NCBI Taxonomy" id="268474"/>
    <lineage>
        <taxon>Eukaryota</taxon>
        <taxon>Metazoa</taxon>
        <taxon>Ecdysozoa</taxon>
        <taxon>Nematoda</taxon>
        <taxon>Enoplea</taxon>
        <taxon>Dorylaimia</taxon>
        <taxon>Trichinellida</taxon>
        <taxon>Trichinellidae</taxon>
        <taxon>Trichinella</taxon>
    </lineage>
</organism>
<accession>A0A0V1LY90</accession>
<evidence type="ECO:0000313" key="1">
    <source>
        <dbReference type="EMBL" id="KRZ64499.1"/>
    </source>
</evidence>
<protein>
    <submittedName>
        <fullName evidence="1">Uncharacterized protein</fullName>
    </submittedName>
</protein>